<feature type="region of interest" description="Disordered" evidence="1">
    <location>
        <begin position="1"/>
        <end position="23"/>
    </location>
</feature>
<name>A0A7J7S1Q9_MYOMY</name>
<evidence type="ECO:0000256" key="1">
    <source>
        <dbReference type="SAM" id="MobiDB-lite"/>
    </source>
</evidence>
<evidence type="ECO:0000313" key="3">
    <source>
        <dbReference type="Proteomes" id="UP000527355"/>
    </source>
</evidence>
<keyword evidence="3" id="KW-1185">Reference proteome</keyword>
<sequence length="144" mass="15282">MGPDADPLCTPGEPQAPSEMGMGTPLLTGMMAEFNATQMVAYRRAVRPGPAALCPALLGRIAHSPSLCVYKRPGRQPQVGMERTARVCGFIELPMSSGTLGFGLSFPVRYIETIGIAGGEQPLTEGRGHPGKRRLPPKVLRTAP</sequence>
<organism evidence="2 3">
    <name type="scientific">Myotis myotis</name>
    <name type="common">Greater mouse-eared bat</name>
    <name type="synonym">Vespertilio myotis</name>
    <dbReference type="NCBI Taxonomy" id="51298"/>
    <lineage>
        <taxon>Eukaryota</taxon>
        <taxon>Metazoa</taxon>
        <taxon>Chordata</taxon>
        <taxon>Craniata</taxon>
        <taxon>Vertebrata</taxon>
        <taxon>Euteleostomi</taxon>
        <taxon>Mammalia</taxon>
        <taxon>Eutheria</taxon>
        <taxon>Laurasiatheria</taxon>
        <taxon>Chiroptera</taxon>
        <taxon>Yangochiroptera</taxon>
        <taxon>Vespertilionidae</taxon>
        <taxon>Myotis</taxon>
    </lineage>
</organism>
<gene>
    <name evidence="2" type="ORF">mMyoMyo1_010037</name>
</gene>
<comment type="caution">
    <text evidence="2">The sequence shown here is derived from an EMBL/GenBank/DDBJ whole genome shotgun (WGS) entry which is preliminary data.</text>
</comment>
<evidence type="ECO:0000313" key="2">
    <source>
        <dbReference type="EMBL" id="KAF6282392.1"/>
    </source>
</evidence>
<dbReference type="EMBL" id="JABWUV010000020">
    <property type="protein sequence ID" value="KAF6282392.1"/>
    <property type="molecule type" value="Genomic_DNA"/>
</dbReference>
<dbReference type="AlphaFoldDB" id="A0A7J7S1Q9"/>
<proteinExistence type="predicted"/>
<accession>A0A7J7S1Q9</accession>
<protein>
    <submittedName>
        <fullName evidence="2">Uncharacterized protein</fullName>
    </submittedName>
</protein>
<reference evidence="2 3" key="1">
    <citation type="journal article" date="2020" name="Nature">
        <title>Six reference-quality genomes reveal evolution of bat adaptations.</title>
        <authorList>
            <person name="Jebb D."/>
            <person name="Huang Z."/>
            <person name="Pippel M."/>
            <person name="Hughes G.M."/>
            <person name="Lavrichenko K."/>
            <person name="Devanna P."/>
            <person name="Winkler S."/>
            <person name="Jermiin L.S."/>
            <person name="Skirmuntt E.C."/>
            <person name="Katzourakis A."/>
            <person name="Burkitt-Gray L."/>
            <person name="Ray D.A."/>
            <person name="Sullivan K.A.M."/>
            <person name="Roscito J.G."/>
            <person name="Kirilenko B.M."/>
            <person name="Davalos L.M."/>
            <person name="Corthals A.P."/>
            <person name="Power M.L."/>
            <person name="Jones G."/>
            <person name="Ransome R.D."/>
            <person name="Dechmann D.K.N."/>
            <person name="Locatelli A.G."/>
            <person name="Puechmaille S.J."/>
            <person name="Fedrigo O."/>
            <person name="Jarvis E.D."/>
            <person name="Hiller M."/>
            <person name="Vernes S.C."/>
            <person name="Myers E.W."/>
            <person name="Teeling E.C."/>
        </authorList>
    </citation>
    <scope>NUCLEOTIDE SEQUENCE [LARGE SCALE GENOMIC DNA]</scope>
    <source>
        <strain evidence="2">MMyoMyo1</strain>
        <tissue evidence="2">Flight muscle</tissue>
    </source>
</reference>
<dbReference type="Proteomes" id="UP000527355">
    <property type="component" value="Unassembled WGS sequence"/>
</dbReference>
<feature type="region of interest" description="Disordered" evidence="1">
    <location>
        <begin position="119"/>
        <end position="144"/>
    </location>
</feature>